<dbReference type="AlphaFoldDB" id="A0A370FIC5"/>
<accession>A0A370FIC5</accession>
<feature type="region of interest" description="Disordered" evidence="1">
    <location>
        <begin position="1"/>
        <end position="61"/>
    </location>
</feature>
<dbReference type="RefSeq" id="WP_114803008.1">
    <property type="nucleotide sequence ID" value="NZ_QQAV01000004.1"/>
</dbReference>
<keyword evidence="3" id="KW-1185">Reference proteome</keyword>
<evidence type="ECO:0000313" key="2">
    <source>
        <dbReference type="EMBL" id="RDI25171.1"/>
    </source>
</evidence>
<organism evidence="2 3">
    <name type="scientific">Pseudacidovorax intermedius</name>
    <dbReference type="NCBI Taxonomy" id="433924"/>
    <lineage>
        <taxon>Bacteria</taxon>
        <taxon>Pseudomonadati</taxon>
        <taxon>Pseudomonadota</taxon>
        <taxon>Betaproteobacteria</taxon>
        <taxon>Burkholderiales</taxon>
        <taxon>Comamonadaceae</taxon>
        <taxon>Pseudacidovorax</taxon>
    </lineage>
</organism>
<evidence type="ECO:0000256" key="1">
    <source>
        <dbReference type="SAM" id="MobiDB-lite"/>
    </source>
</evidence>
<gene>
    <name evidence="2" type="ORF">DFR41_104227</name>
</gene>
<dbReference type="EMBL" id="QQAV01000004">
    <property type="protein sequence ID" value="RDI25171.1"/>
    <property type="molecule type" value="Genomic_DNA"/>
</dbReference>
<evidence type="ECO:0000313" key="3">
    <source>
        <dbReference type="Proteomes" id="UP000255265"/>
    </source>
</evidence>
<comment type="caution">
    <text evidence="2">The sequence shown here is derived from an EMBL/GenBank/DDBJ whole genome shotgun (WGS) entry which is preliminary data.</text>
</comment>
<sequence>MPKRTSPDTSTATPGAPVPDRGGVYQLDPAANTLTQLEGLPDPAAAPPAPTAQPEGTSDEN</sequence>
<proteinExistence type="predicted"/>
<dbReference type="Proteomes" id="UP000255265">
    <property type="component" value="Unassembled WGS sequence"/>
</dbReference>
<protein>
    <submittedName>
        <fullName evidence="2">Uncharacterized protein</fullName>
    </submittedName>
</protein>
<name>A0A370FIC5_9BURK</name>
<reference evidence="2 3" key="1">
    <citation type="submission" date="2018-07" db="EMBL/GenBank/DDBJ databases">
        <title>Genomic Encyclopedia of Type Strains, Phase IV (KMG-IV): sequencing the most valuable type-strain genomes for metagenomic binning, comparative biology and taxonomic classification.</title>
        <authorList>
            <person name="Goeker M."/>
        </authorList>
    </citation>
    <scope>NUCLEOTIDE SEQUENCE [LARGE SCALE GENOMIC DNA]</scope>
    <source>
        <strain evidence="2 3">DSM 21352</strain>
    </source>
</reference>